<dbReference type="AlphaFoldDB" id="A0A9D4TYL2"/>
<dbReference type="EMBL" id="SIDB01000001">
    <property type="protein sequence ID" value="KAI3437611.1"/>
    <property type="molecule type" value="Genomic_DNA"/>
</dbReference>
<keyword evidence="2" id="KW-0812">Transmembrane</keyword>
<dbReference type="Proteomes" id="UP001055712">
    <property type="component" value="Unassembled WGS sequence"/>
</dbReference>
<keyword evidence="2" id="KW-0472">Membrane</keyword>
<evidence type="ECO:0000313" key="4">
    <source>
        <dbReference type="Proteomes" id="UP001055712"/>
    </source>
</evidence>
<accession>A0A9D4TYL2</accession>
<organism evidence="3 4">
    <name type="scientific">Chlorella vulgaris</name>
    <name type="common">Green alga</name>
    <dbReference type="NCBI Taxonomy" id="3077"/>
    <lineage>
        <taxon>Eukaryota</taxon>
        <taxon>Viridiplantae</taxon>
        <taxon>Chlorophyta</taxon>
        <taxon>core chlorophytes</taxon>
        <taxon>Trebouxiophyceae</taxon>
        <taxon>Chlorellales</taxon>
        <taxon>Chlorellaceae</taxon>
        <taxon>Chlorella clade</taxon>
        <taxon>Chlorella</taxon>
    </lineage>
</organism>
<comment type="caution">
    <text evidence="3">The sequence shown here is derived from an EMBL/GenBank/DDBJ whole genome shotgun (WGS) entry which is preliminary data.</text>
</comment>
<feature type="region of interest" description="Disordered" evidence="1">
    <location>
        <begin position="82"/>
        <end position="127"/>
    </location>
</feature>
<reference evidence="3" key="2">
    <citation type="submission" date="2020-11" db="EMBL/GenBank/DDBJ databases">
        <authorList>
            <person name="Cecchin M."/>
            <person name="Marcolungo L."/>
            <person name="Rossato M."/>
            <person name="Girolomoni L."/>
            <person name="Cosentino E."/>
            <person name="Cuine S."/>
            <person name="Li-Beisson Y."/>
            <person name="Delledonne M."/>
            <person name="Ballottari M."/>
        </authorList>
    </citation>
    <scope>NUCLEOTIDE SEQUENCE</scope>
    <source>
        <strain evidence="3">211/11P</strain>
        <tissue evidence="3">Whole cell</tissue>
    </source>
</reference>
<evidence type="ECO:0000256" key="2">
    <source>
        <dbReference type="SAM" id="Phobius"/>
    </source>
</evidence>
<feature type="transmembrane region" description="Helical" evidence="2">
    <location>
        <begin position="176"/>
        <end position="198"/>
    </location>
</feature>
<proteinExistence type="predicted"/>
<feature type="compositionally biased region" description="Low complexity" evidence="1">
    <location>
        <begin position="109"/>
        <end position="120"/>
    </location>
</feature>
<reference evidence="3" key="1">
    <citation type="journal article" date="2019" name="Plant J.">
        <title>Chlorella vulgaris genome assembly and annotation reveals the molecular basis for metabolic acclimation to high light conditions.</title>
        <authorList>
            <person name="Cecchin M."/>
            <person name="Marcolungo L."/>
            <person name="Rossato M."/>
            <person name="Girolomoni L."/>
            <person name="Cosentino E."/>
            <person name="Cuine S."/>
            <person name="Li-Beisson Y."/>
            <person name="Delledonne M."/>
            <person name="Ballottari M."/>
        </authorList>
    </citation>
    <scope>NUCLEOTIDE SEQUENCE</scope>
    <source>
        <strain evidence="3">211/11P</strain>
    </source>
</reference>
<keyword evidence="4" id="KW-1185">Reference proteome</keyword>
<feature type="transmembrane region" description="Helical" evidence="2">
    <location>
        <begin position="137"/>
        <end position="156"/>
    </location>
</feature>
<sequence length="243" mass="26376">MHATRIQLDCASSFRHPARCSSSVLAHAATPAITRGCTPCRQPLPSSLSTPPPPRLRLAAARSSSSSCCGVRCGAAVGGGTGGEYPGEQDPAYVDVQPVGVDDGSGPRQEQQQQQQQQQQFDDDPDRAWVEDSPNKAIWLFRFVVTKVVGTFRFIWEALLLIPQLHSPDLPFILRRTVQVIIAVVLFLAYVAAVDWVFGHIPGLIARSQANAGWGRRAAVAAVAALRQLLGTAWRRVIGALYW</sequence>
<keyword evidence="2" id="KW-1133">Transmembrane helix</keyword>
<evidence type="ECO:0000313" key="3">
    <source>
        <dbReference type="EMBL" id="KAI3437611.1"/>
    </source>
</evidence>
<protein>
    <submittedName>
        <fullName evidence="3">Uncharacterized protein</fullName>
    </submittedName>
</protein>
<gene>
    <name evidence="3" type="ORF">D9Q98_000063</name>
</gene>
<name>A0A9D4TYL2_CHLVU</name>
<evidence type="ECO:0000256" key="1">
    <source>
        <dbReference type="SAM" id="MobiDB-lite"/>
    </source>
</evidence>